<protein>
    <submittedName>
        <fullName evidence="1">Uncharacterized protein</fullName>
    </submittedName>
</protein>
<sequence length="80" mass="9048">MKQSDVDGNEAKGGLRHVVNDFRHSFSPMKVDLVDLKPRGTLCCKVGANRVTLIFPWNGNVIFVLTDMVFKTERDCQKSH</sequence>
<evidence type="ECO:0000313" key="1">
    <source>
        <dbReference type="EMBL" id="CAG8960393.1"/>
    </source>
</evidence>
<dbReference type="Proteomes" id="UP000696280">
    <property type="component" value="Unassembled WGS sequence"/>
</dbReference>
<accession>A0A9N9L9A3</accession>
<dbReference type="EMBL" id="CAJVRL010000099">
    <property type="protein sequence ID" value="CAG8960393.1"/>
    <property type="molecule type" value="Genomic_DNA"/>
</dbReference>
<gene>
    <name evidence="1" type="ORF">HYFRA_00008110</name>
</gene>
<comment type="caution">
    <text evidence="1">The sequence shown here is derived from an EMBL/GenBank/DDBJ whole genome shotgun (WGS) entry which is preliminary data.</text>
</comment>
<proteinExistence type="predicted"/>
<keyword evidence="2" id="KW-1185">Reference proteome</keyword>
<name>A0A9N9L9A3_9HELO</name>
<reference evidence="1" key="1">
    <citation type="submission" date="2021-07" db="EMBL/GenBank/DDBJ databases">
        <authorList>
            <person name="Durling M."/>
        </authorList>
    </citation>
    <scope>NUCLEOTIDE SEQUENCE</scope>
</reference>
<dbReference type="AlphaFoldDB" id="A0A9N9L9A3"/>
<evidence type="ECO:0000313" key="2">
    <source>
        <dbReference type="Proteomes" id="UP000696280"/>
    </source>
</evidence>
<organism evidence="1 2">
    <name type="scientific">Hymenoscyphus fraxineus</name>
    <dbReference type="NCBI Taxonomy" id="746836"/>
    <lineage>
        <taxon>Eukaryota</taxon>
        <taxon>Fungi</taxon>
        <taxon>Dikarya</taxon>
        <taxon>Ascomycota</taxon>
        <taxon>Pezizomycotina</taxon>
        <taxon>Leotiomycetes</taxon>
        <taxon>Helotiales</taxon>
        <taxon>Helotiaceae</taxon>
        <taxon>Hymenoscyphus</taxon>
    </lineage>
</organism>